<evidence type="ECO:0000256" key="3">
    <source>
        <dbReference type="PIRSR" id="PIRSR018153-1"/>
    </source>
</evidence>
<dbReference type="PANTHER" id="PTHR31121:SF6">
    <property type="entry name" value="ALPHA-1,2 MANNOSYLTRANSFERASE KTR1"/>
    <property type="match status" value="1"/>
</dbReference>
<dbReference type="EMBL" id="KN834789">
    <property type="protein sequence ID" value="KIK57814.1"/>
    <property type="molecule type" value="Genomic_DNA"/>
</dbReference>
<dbReference type="InterPro" id="IPR029044">
    <property type="entry name" value="Nucleotide-diphossugar_trans"/>
</dbReference>
<proteinExistence type="inferred from homology"/>
<organism evidence="4 5">
    <name type="scientific">Collybiopsis luxurians FD-317 M1</name>
    <dbReference type="NCBI Taxonomy" id="944289"/>
    <lineage>
        <taxon>Eukaryota</taxon>
        <taxon>Fungi</taxon>
        <taxon>Dikarya</taxon>
        <taxon>Basidiomycota</taxon>
        <taxon>Agaricomycotina</taxon>
        <taxon>Agaricomycetes</taxon>
        <taxon>Agaricomycetidae</taxon>
        <taxon>Agaricales</taxon>
        <taxon>Marasmiineae</taxon>
        <taxon>Omphalotaceae</taxon>
        <taxon>Collybiopsis</taxon>
        <taxon>Collybiopsis luxurians</taxon>
    </lineage>
</organism>
<dbReference type="SUPFAM" id="SSF53448">
    <property type="entry name" value="Nucleotide-diphospho-sugar transferases"/>
    <property type="match status" value="1"/>
</dbReference>
<dbReference type="GO" id="GO:0000032">
    <property type="term" value="P:cell wall mannoprotein biosynthetic process"/>
    <property type="evidence" value="ECO:0007669"/>
    <property type="project" value="TreeGrafter"/>
</dbReference>
<dbReference type="GO" id="GO:0005794">
    <property type="term" value="C:Golgi apparatus"/>
    <property type="evidence" value="ECO:0007669"/>
    <property type="project" value="TreeGrafter"/>
</dbReference>
<accession>A0A0D0C5L5</accession>
<dbReference type="OrthoDB" id="439943at2759"/>
<evidence type="ECO:0000256" key="2">
    <source>
        <dbReference type="ARBA" id="ARBA00022679"/>
    </source>
</evidence>
<dbReference type="Proteomes" id="UP000053593">
    <property type="component" value="Unassembled WGS sequence"/>
</dbReference>
<reference evidence="4 5" key="1">
    <citation type="submission" date="2014-04" db="EMBL/GenBank/DDBJ databases">
        <title>Evolutionary Origins and Diversification of the Mycorrhizal Mutualists.</title>
        <authorList>
            <consortium name="DOE Joint Genome Institute"/>
            <consortium name="Mycorrhizal Genomics Consortium"/>
            <person name="Kohler A."/>
            <person name="Kuo A."/>
            <person name="Nagy L.G."/>
            <person name="Floudas D."/>
            <person name="Copeland A."/>
            <person name="Barry K.W."/>
            <person name="Cichocki N."/>
            <person name="Veneault-Fourrey C."/>
            <person name="LaButti K."/>
            <person name="Lindquist E.A."/>
            <person name="Lipzen A."/>
            <person name="Lundell T."/>
            <person name="Morin E."/>
            <person name="Murat C."/>
            <person name="Riley R."/>
            <person name="Ohm R."/>
            <person name="Sun H."/>
            <person name="Tunlid A."/>
            <person name="Henrissat B."/>
            <person name="Grigoriev I.V."/>
            <person name="Hibbett D.S."/>
            <person name="Martin F."/>
        </authorList>
    </citation>
    <scope>NUCLEOTIDE SEQUENCE [LARGE SCALE GENOMIC DNA]</scope>
    <source>
        <strain evidence="4 5">FD-317 M1</strain>
    </source>
</reference>
<dbReference type="GO" id="GO:0016020">
    <property type="term" value="C:membrane"/>
    <property type="evidence" value="ECO:0007669"/>
    <property type="project" value="InterPro"/>
</dbReference>
<evidence type="ECO:0000313" key="4">
    <source>
        <dbReference type="EMBL" id="KIK57814.1"/>
    </source>
</evidence>
<feature type="active site" description="Nucleophile" evidence="3">
    <location>
        <position position="289"/>
    </location>
</feature>
<protein>
    <submittedName>
        <fullName evidence="4">Glycosyltransferase family 15 protein</fullName>
    </submittedName>
</protein>
<comment type="similarity">
    <text evidence="1">Belongs to the glycosyltransferase 15 family.</text>
</comment>
<dbReference type="GO" id="GO:0006487">
    <property type="term" value="P:protein N-linked glycosylation"/>
    <property type="evidence" value="ECO:0007669"/>
    <property type="project" value="TreeGrafter"/>
</dbReference>
<dbReference type="HOGENOM" id="CLU_024327_4_1_1"/>
<dbReference type="Gene3D" id="3.90.550.10">
    <property type="entry name" value="Spore Coat Polysaccharide Biosynthesis Protein SpsA, Chain A"/>
    <property type="match status" value="1"/>
</dbReference>
<dbReference type="AlphaFoldDB" id="A0A0D0C5L5"/>
<evidence type="ECO:0000256" key="1">
    <source>
        <dbReference type="ARBA" id="ARBA00007677"/>
    </source>
</evidence>
<keyword evidence="5" id="KW-1185">Reference proteome</keyword>
<keyword evidence="2 4" id="KW-0808">Transferase</keyword>
<sequence length="389" mass="45843">MTVLLPMSAPKRYLTAVLVAVITLHYVLSISYDNYGRISSFSNISEHIRTNEKSGSPGAISTPTYNSLQTYPNVTGNRANATFVLLARNSDLLGVINSMQSAEDRFNRFYNYPWVLLNDEPFTEEFKDRVSVLTRAPIHFGLIPKEHWDQPPWIDEDRARESRQKMMAKKIIYGGGSVSYRNMCRYNSGFFYRHELVQPYRYYWRVEPDVRFFCDLDYDPFLYMQEHDKVYSFTISLVEWEPTIPTLWRTVKEFIDEYPHYVENHNAMDFLSNDGGKTYNLCHFWSNFEIADMEFWRSEAYTAFFDYLELKGGFYYERWGDAPVHSIAAALFARRDQIHFFRDIGYKHDSFQHCPSGEQHRLNRCACDPKDTFDYTPNSCLAKFEKLFG</sequence>
<dbReference type="PIRSF" id="PIRSF018153">
    <property type="entry name" value="Glyco_trans_15"/>
    <property type="match status" value="1"/>
</dbReference>
<dbReference type="InterPro" id="IPR002685">
    <property type="entry name" value="Glyco_trans_15"/>
</dbReference>
<evidence type="ECO:0000313" key="5">
    <source>
        <dbReference type="Proteomes" id="UP000053593"/>
    </source>
</evidence>
<dbReference type="Pfam" id="PF01793">
    <property type="entry name" value="Glyco_transf_15"/>
    <property type="match status" value="1"/>
</dbReference>
<dbReference type="PANTHER" id="PTHR31121">
    <property type="entry name" value="ALPHA-1,2 MANNOSYLTRANSFERASE KTR1"/>
    <property type="match status" value="1"/>
</dbReference>
<name>A0A0D0C5L5_9AGAR</name>
<dbReference type="FunFam" id="3.90.550.10:FF:000051">
    <property type="entry name" value="Alpha-1,2-mannosyltransferase (Ktr4)"/>
    <property type="match status" value="1"/>
</dbReference>
<gene>
    <name evidence="4" type="ORF">GYMLUDRAFT_46011</name>
</gene>
<dbReference type="GO" id="GO:0000026">
    <property type="term" value="F:alpha-1,2-mannosyltransferase activity"/>
    <property type="evidence" value="ECO:0007669"/>
    <property type="project" value="TreeGrafter"/>
</dbReference>